<gene>
    <name evidence="3" type="ORF">NS506_06272</name>
</gene>
<keyword evidence="1" id="KW-0812">Transmembrane</keyword>
<dbReference type="Proteomes" id="UP000180166">
    <property type="component" value="Chromosome"/>
</dbReference>
<keyword evidence="3" id="KW-0808">Transferase</keyword>
<keyword evidence="3" id="KW-0418">Kinase</keyword>
<dbReference type="KEGG" id="nsr:NS506_06272"/>
<feature type="domain" description="Thioredoxin-like fold" evidence="2">
    <location>
        <begin position="70"/>
        <end position="238"/>
    </location>
</feature>
<dbReference type="Pfam" id="PF13462">
    <property type="entry name" value="Thioredoxin_4"/>
    <property type="match status" value="1"/>
</dbReference>
<keyword evidence="1" id="KW-0472">Membrane</keyword>
<dbReference type="SUPFAM" id="SSF52833">
    <property type="entry name" value="Thioredoxin-like"/>
    <property type="match status" value="1"/>
</dbReference>
<dbReference type="InterPro" id="IPR012336">
    <property type="entry name" value="Thioredoxin-like_fold"/>
</dbReference>
<sequence length="244" mass="25486">MRKTRKGRFPRADQSERIGVLGRLLSVAIPLILTVAIGFGLSDQIRTRDRAAEAAAAAVAGPATLTDGLVRIGNPDAKVVVTVLEDPQCPLCGSFQKVTGPTLDALVQQGAIAVDYGMIAIRDKSSTTAYSSRASNAAACVAEADIGSWPAWRRELLSRVPAEGSPGPSDQELIDMAVRAGVAPGPRLDDCVTSRRYGGYVTDRTGKAIADRLTRAPAVRIGSTPVTNLTPEGLDAAVRAAQPG</sequence>
<accession>A0ABC8B0V0</accession>
<keyword evidence="3" id="KW-0723">Serine/threonine-protein kinase</keyword>
<name>A0ABC8B0V0_9NOCA</name>
<dbReference type="AlphaFoldDB" id="A0ABC8B0V0"/>
<proteinExistence type="predicted"/>
<evidence type="ECO:0000313" key="3">
    <source>
        <dbReference type="EMBL" id="APB00308.1"/>
    </source>
</evidence>
<dbReference type="RefSeq" id="WP_071344409.1">
    <property type="nucleotide sequence ID" value="NZ_CP017839.1"/>
</dbReference>
<dbReference type="Gene3D" id="3.40.30.10">
    <property type="entry name" value="Glutaredoxin"/>
    <property type="match status" value="1"/>
</dbReference>
<evidence type="ECO:0000313" key="4">
    <source>
        <dbReference type="Proteomes" id="UP000180166"/>
    </source>
</evidence>
<evidence type="ECO:0000259" key="2">
    <source>
        <dbReference type="Pfam" id="PF13462"/>
    </source>
</evidence>
<reference evidence="3 4" key="1">
    <citation type="submission" date="2016-10" db="EMBL/GenBank/DDBJ databases">
        <title>Genome sequence of Nocardia seriolae strain EM150506, isolated from Anguila japonica.</title>
        <authorList>
            <person name="Han H.-J."/>
        </authorList>
    </citation>
    <scope>NUCLEOTIDE SEQUENCE [LARGE SCALE GENOMIC DNA]</scope>
    <source>
        <strain evidence="3 4">EM150506</strain>
    </source>
</reference>
<dbReference type="EMBL" id="CP017839">
    <property type="protein sequence ID" value="APB00308.1"/>
    <property type="molecule type" value="Genomic_DNA"/>
</dbReference>
<organism evidence="3 4">
    <name type="scientific">Nocardia seriolae</name>
    <dbReference type="NCBI Taxonomy" id="37332"/>
    <lineage>
        <taxon>Bacteria</taxon>
        <taxon>Bacillati</taxon>
        <taxon>Actinomycetota</taxon>
        <taxon>Actinomycetes</taxon>
        <taxon>Mycobacteriales</taxon>
        <taxon>Nocardiaceae</taxon>
        <taxon>Nocardia</taxon>
    </lineage>
</organism>
<evidence type="ECO:0000256" key="1">
    <source>
        <dbReference type="SAM" id="Phobius"/>
    </source>
</evidence>
<dbReference type="GO" id="GO:0004674">
    <property type="term" value="F:protein serine/threonine kinase activity"/>
    <property type="evidence" value="ECO:0007669"/>
    <property type="project" value="UniProtKB-KW"/>
</dbReference>
<protein>
    <submittedName>
        <fullName evidence="3">Non-specific serine/threonine protein kinase</fullName>
        <ecNumber evidence="3">2.7.11.1</ecNumber>
    </submittedName>
</protein>
<feature type="transmembrane region" description="Helical" evidence="1">
    <location>
        <begin position="20"/>
        <end position="41"/>
    </location>
</feature>
<dbReference type="EC" id="2.7.11.1" evidence="3"/>
<keyword evidence="1" id="KW-1133">Transmembrane helix</keyword>
<dbReference type="InterPro" id="IPR036249">
    <property type="entry name" value="Thioredoxin-like_sf"/>
</dbReference>